<evidence type="ECO:0000313" key="2">
    <source>
        <dbReference type="Proteomes" id="UP001642464"/>
    </source>
</evidence>
<organism evidence="1 2">
    <name type="scientific">Durusdinium trenchii</name>
    <dbReference type="NCBI Taxonomy" id="1381693"/>
    <lineage>
        <taxon>Eukaryota</taxon>
        <taxon>Sar</taxon>
        <taxon>Alveolata</taxon>
        <taxon>Dinophyceae</taxon>
        <taxon>Suessiales</taxon>
        <taxon>Symbiodiniaceae</taxon>
        <taxon>Durusdinium</taxon>
    </lineage>
</organism>
<name>A0ABP0PCE4_9DINO</name>
<gene>
    <name evidence="1" type="ORF">SCF082_LOCUS35924</name>
</gene>
<sequence length="108" mass="12161">MQTTFRVCETSVDKYVQKQRACIQELAVLRGTPAALTAKENCHSDEWCSFEFKRGKIATLREQKSQTLKTLNCAVCGEHVSNCADFLSSVDRQICALENDLHIHAANR</sequence>
<accession>A0ABP0PCE4</accession>
<reference evidence="1 2" key="1">
    <citation type="submission" date="2024-02" db="EMBL/GenBank/DDBJ databases">
        <authorList>
            <person name="Chen Y."/>
            <person name="Shah S."/>
            <person name="Dougan E. K."/>
            <person name="Thang M."/>
            <person name="Chan C."/>
        </authorList>
    </citation>
    <scope>NUCLEOTIDE SEQUENCE [LARGE SCALE GENOMIC DNA]</scope>
</reference>
<evidence type="ECO:0000313" key="1">
    <source>
        <dbReference type="EMBL" id="CAK9073326.1"/>
    </source>
</evidence>
<keyword evidence="2" id="KW-1185">Reference proteome</keyword>
<protein>
    <submittedName>
        <fullName evidence="1">Uncharacterized protein</fullName>
    </submittedName>
</protein>
<dbReference type="Proteomes" id="UP001642464">
    <property type="component" value="Unassembled WGS sequence"/>
</dbReference>
<comment type="caution">
    <text evidence="1">The sequence shown here is derived from an EMBL/GenBank/DDBJ whole genome shotgun (WGS) entry which is preliminary data.</text>
</comment>
<dbReference type="EMBL" id="CAXAMM010034761">
    <property type="protein sequence ID" value="CAK9073326.1"/>
    <property type="molecule type" value="Genomic_DNA"/>
</dbReference>
<proteinExistence type="predicted"/>